<accession>A0A8S3VYH6</accession>
<protein>
    <submittedName>
        <fullName evidence="2">(apollo) hypothetical protein</fullName>
    </submittedName>
</protein>
<keyword evidence="3" id="KW-1185">Reference proteome</keyword>
<dbReference type="AlphaFoldDB" id="A0A8S3VYH6"/>
<name>A0A8S3VYH6_PARAO</name>
<gene>
    <name evidence="2" type="ORF">PAPOLLO_LOCUS106</name>
</gene>
<sequence length="129" mass="14665">MKKKLCSVLFDEVALTPHLTYDESQDEIIGFKDFGNEREFKLCDHALVFMLKGVCSNWRQPIAYYFCEGTTAAAVVVWILKEIITKVLQSGLIPLALICDQGPTFRTAIAMLKEDTERKRNLNGEYNGK</sequence>
<dbReference type="Pfam" id="PF21787">
    <property type="entry name" value="TNP-like_RNaseH_N"/>
    <property type="match status" value="1"/>
</dbReference>
<dbReference type="EMBL" id="CAJQZP010000001">
    <property type="protein sequence ID" value="CAG4929970.1"/>
    <property type="molecule type" value="Genomic_DNA"/>
</dbReference>
<comment type="caution">
    <text evidence="2">The sequence shown here is derived from an EMBL/GenBank/DDBJ whole genome shotgun (WGS) entry which is preliminary data.</text>
</comment>
<dbReference type="OrthoDB" id="7107965at2759"/>
<proteinExistence type="predicted"/>
<dbReference type="InterPro" id="IPR048365">
    <property type="entry name" value="TNP-like_RNaseH_N"/>
</dbReference>
<feature type="domain" description="Transposable element P transposase-like RNase H" evidence="1">
    <location>
        <begin position="2"/>
        <end position="112"/>
    </location>
</feature>
<reference evidence="2" key="1">
    <citation type="submission" date="2021-04" db="EMBL/GenBank/DDBJ databases">
        <authorList>
            <person name="Tunstrom K."/>
        </authorList>
    </citation>
    <scope>NUCLEOTIDE SEQUENCE</scope>
</reference>
<organism evidence="2 3">
    <name type="scientific">Parnassius apollo</name>
    <name type="common">Apollo butterfly</name>
    <name type="synonym">Papilio apollo</name>
    <dbReference type="NCBI Taxonomy" id="110799"/>
    <lineage>
        <taxon>Eukaryota</taxon>
        <taxon>Metazoa</taxon>
        <taxon>Ecdysozoa</taxon>
        <taxon>Arthropoda</taxon>
        <taxon>Hexapoda</taxon>
        <taxon>Insecta</taxon>
        <taxon>Pterygota</taxon>
        <taxon>Neoptera</taxon>
        <taxon>Endopterygota</taxon>
        <taxon>Lepidoptera</taxon>
        <taxon>Glossata</taxon>
        <taxon>Ditrysia</taxon>
        <taxon>Papilionoidea</taxon>
        <taxon>Papilionidae</taxon>
        <taxon>Parnassiinae</taxon>
        <taxon>Parnassini</taxon>
        <taxon>Parnassius</taxon>
        <taxon>Parnassius</taxon>
    </lineage>
</organism>
<evidence type="ECO:0000313" key="3">
    <source>
        <dbReference type="Proteomes" id="UP000691718"/>
    </source>
</evidence>
<evidence type="ECO:0000259" key="1">
    <source>
        <dbReference type="Pfam" id="PF21787"/>
    </source>
</evidence>
<dbReference type="Proteomes" id="UP000691718">
    <property type="component" value="Unassembled WGS sequence"/>
</dbReference>
<evidence type="ECO:0000313" key="2">
    <source>
        <dbReference type="EMBL" id="CAG4929970.1"/>
    </source>
</evidence>